<keyword evidence="3" id="KW-1185">Reference proteome</keyword>
<dbReference type="STRING" id="155417.A0A4Q4TTA2"/>
<name>A0A4Q4TTA2_9PEZI</name>
<evidence type="ECO:0000313" key="2">
    <source>
        <dbReference type="EMBL" id="RYP09714.1"/>
    </source>
</evidence>
<reference evidence="2 3" key="1">
    <citation type="submission" date="2018-06" db="EMBL/GenBank/DDBJ databases">
        <title>Complete Genomes of Monosporascus.</title>
        <authorList>
            <person name="Robinson A.J."/>
            <person name="Natvig D.O."/>
        </authorList>
    </citation>
    <scope>NUCLEOTIDE SEQUENCE [LARGE SCALE GENOMIC DNA]</scope>
    <source>
        <strain evidence="2 3">CBS 110550</strain>
    </source>
</reference>
<proteinExistence type="predicted"/>
<evidence type="ECO:0000313" key="3">
    <source>
        <dbReference type="Proteomes" id="UP000293360"/>
    </source>
</evidence>
<comment type="caution">
    <text evidence="2">The sequence shown here is derived from an EMBL/GenBank/DDBJ whole genome shotgun (WGS) entry which is preliminary data.</text>
</comment>
<gene>
    <name evidence="2" type="ORF">DL764_001140</name>
</gene>
<organism evidence="2 3">
    <name type="scientific">Monosporascus ibericus</name>
    <dbReference type="NCBI Taxonomy" id="155417"/>
    <lineage>
        <taxon>Eukaryota</taxon>
        <taxon>Fungi</taxon>
        <taxon>Dikarya</taxon>
        <taxon>Ascomycota</taxon>
        <taxon>Pezizomycotina</taxon>
        <taxon>Sordariomycetes</taxon>
        <taxon>Xylariomycetidae</taxon>
        <taxon>Xylariales</taxon>
        <taxon>Xylariales incertae sedis</taxon>
        <taxon>Monosporascus</taxon>
    </lineage>
</organism>
<dbReference type="EMBL" id="QJNU01000031">
    <property type="protein sequence ID" value="RYP09714.1"/>
    <property type="molecule type" value="Genomic_DNA"/>
</dbReference>
<dbReference type="Proteomes" id="UP000293360">
    <property type="component" value="Unassembled WGS sequence"/>
</dbReference>
<dbReference type="OrthoDB" id="18412at2759"/>
<feature type="compositionally biased region" description="Polar residues" evidence="1">
    <location>
        <begin position="21"/>
        <end position="32"/>
    </location>
</feature>
<dbReference type="AlphaFoldDB" id="A0A4Q4TTA2"/>
<protein>
    <submittedName>
        <fullName evidence="2">Uncharacterized protein</fullName>
    </submittedName>
</protein>
<sequence>MLMKRYPRLPTLLWGIATATDPPTGNDGTNPKQPKFPKLNNGIKKSKEPWTQEKGVQNAVQVLRETRNSPGDDSDAIREFCELVRLFKSRKEEEAAAPVFRKKFAKESADAIGELLRSEKSKAL</sequence>
<evidence type="ECO:0000256" key="1">
    <source>
        <dbReference type="SAM" id="MobiDB-lite"/>
    </source>
</evidence>
<feature type="region of interest" description="Disordered" evidence="1">
    <location>
        <begin position="17"/>
        <end position="54"/>
    </location>
</feature>
<accession>A0A4Q4TTA2</accession>